<feature type="non-terminal residue" evidence="1">
    <location>
        <position position="1"/>
    </location>
</feature>
<dbReference type="EMBL" id="LGUT01000156">
    <property type="protein sequence ID" value="KOG91641.1"/>
    <property type="molecule type" value="Genomic_DNA"/>
</dbReference>
<evidence type="ECO:0000313" key="1">
    <source>
        <dbReference type="EMBL" id="KOG91641.1"/>
    </source>
</evidence>
<sequence>GLRQPFEGVEDLARRALVLQERLGADAGVLAHVGARDEAAAGAGEDDRADLPVLPDSYDLLAEGRDERAGQRAELVLPVDPQDAYDAAADAAAVDGVVLDRQILVRVVGPCLLYT</sequence>
<name>A0ABR5JE41_9ACTN</name>
<gene>
    <name evidence="1" type="ORF">ADK38_02060</name>
</gene>
<protein>
    <submittedName>
        <fullName evidence="1">Uncharacterized protein</fullName>
    </submittedName>
</protein>
<reference evidence="1 2" key="1">
    <citation type="submission" date="2015-07" db="EMBL/GenBank/DDBJ databases">
        <authorList>
            <person name="Ju K.-S."/>
            <person name="Doroghazi J.R."/>
            <person name="Metcalf W.W."/>
        </authorList>
    </citation>
    <scope>NUCLEOTIDE SEQUENCE [LARGE SCALE GENOMIC DNA]</scope>
    <source>
        <strain evidence="1 2">NRRL B-3589</strain>
    </source>
</reference>
<dbReference type="Proteomes" id="UP000037020">
    <property type="component" value="Unassembled WGS sequence"/>
</dbReference>
<keyword evidence="2" id="KW-1185">Reference proteome</keyword>
<proteinExistence type="predicted"/>
<comment type="caution">
    <text evidence="1">The sequence shown here is derived from an EMBL/GenBank/DDBJ whole genome shotgun (WGS) entry which is preliminary data.</text>
</comment>
<feature type="non-terminal residue" evidence="1">
    <location>
        <position position="115"/>
    </location>
</feature>
<organism evidence="1 2">
    <name type="scientific">Streptomyces varsoviensis</name>
    <dbReference type="NCBI Taxonomy" id="67373"/>
    <lineage>
        <taxon>Bacteria</taxon>
        <taxon>Bacillati</taxon>
        <taxon>Actinomycetota</taxon>
        <taxon>Actinomycetes</taxon>
        <taxon>Kitasatosporales</taxon>
        <taxon>Streptomycetaceae</taxon>
        <taxon>Streptomyces</taxon>
    </lineage>
</organism>
<evidence type="ECO:0000313" key="2">
    <source>
        <dbReference type="Proteomes" id="UP000037020"/>
    </source>
</evidence>
<accession>A0ABR5JE41</accession>